<keyword evidence="1 2" id="KW-0238">DNA-binding</keyword>
<sequence>MNTHSMTAKTPRPRIKDKRQAILNAALKVFANGGVNGVPMPALAEQAQVGTGTIYRYFSSKEALVNELFREQRQLKRDLLFEGLEPNLSAHEQFAVVWQRMIRYSREHPDTYRFLEMQDHRPYLDEQSRQLEQTFFAPLVAQYRLYQQQGVYRSDLRAEVLLAMVWGTFANLVKCEREGLLVLQSDDLEAACETCWSMLTG</sequence>
<proteinExistence type="predicted"/>
<dbReference type="AlphaFoldDB" id="A0A2A3MIU0"/>
<dbReference type="SUPFAM" id="SSF48498">
    <property type="entry name" value="Tetracyclin repressor-like, C-terminal domain"/>
    <property type="match status" value="1"/>
</dbReference>
<dbReference type="PANTHER" id="PTHR30055">
    <property type="entry name" value="HTH-TYPE TRANSCRIPTIONAL REGULATOR RUTR"/>
    <property type="match status" value="1"/>
</dbReference>
<feature type="DNA-binding region" description="H-T-H motif" evidence="2">
    <location>
        <begin position="39"/>
        <end position="58"/>
    </location>
</feature>
<evidence type="ECO:0000256" key="1">
    <source>
        <dbReference type="ARBA" id="ARBA00023125"/>
    </source>
</evidence>
<evidence type="ECO:0000259" key="3">
    <source>
        <dbReference type="PROSITE" id="PS50977"/>
    </source>
</evidence>
<evidence type="ECO:0000256" key="2">
    <source>
        <dbReference type="PROSITE-ProRule" id="PRU00335"/>
    </source>
</evidence>
<dbReference type="InterPro" id="IPR009057">
    <property type="entry name" value="Homeodomain-like_sf"/>
</dbReference>
<dbReference type="Gene3D" id="1.10.357.10">
    <property type="entry name" value="Tetracycline Repressor, domain 2"/>
    <property type="match status" value="1"/>
</dbReference>
<feature type="domain" description="HTH tetR-type" evidence="3">
    <location>
        <begin position="16"/>
        <end position="76"/>
    </location>
</feature>
<dbReference type="PANTHER" id="PTHR30055:SF207">
    <property type="entry name" value="HTH-TYPE TRANSCRIPTIONAL REPRESSOR FATR"/>
    <property type="match status" value="1"/>
</dbReference>
<dbReference type="InterPro" id="IPR050109">
    <property type="entry name" value="HTH-type_TetR-like_transc_reg"/>
</dbReference>
<accession>A0A2A3MIU0</accession>
<dbReference type="InterPro" id="IPR032551">
    <property type="entry name" value="BscR_C"/>
</dbReference>
<dbReference type="PROSITE" id="PS50977">
    <property type="entry name" value="HTH_TETR_2"/>
    <property type="match status" value="1"/>
</dbReference>
<protein>
    <recommendedName>
        <fullName evidence="3">HTH tetR-type domain-containing protein</fullName>
    </recommendedName>
</protein>
<dbReference type="GO" id="GO:0003700">
    <property type="term" value="F:DNA-binding transcription factor activity"/>
    <property type="evidence" value="ECO:0007669"/>
    <property type="project" value="TreeGrafter"/>
</dbReference>
<organism evidence="4 5">
    <name type="scientific">Pseudomonas abyssi</name>
    <dbReference type="NCBI Taxonomy" id="170540"/>
    <lineage>
        <taxon>Bacteria</taxon>
        <taxon>Pseudomonadati</taxon>
        <taxon>Pseudomonadota</taxon>
        <taxon>Gammaproteobacteria</taxon>
        <taxon>Pseudomonadales</taxon>
        <taxon>Pseudomonadaceae</taxon>
        <taxon>Pseudomonas</taxon>
    </lineage>
</organism>
<dbReference type="Pfam" id="PF00440">
    <property type="entry name" value="TetR_N"/>
    <property type="match status" value="1"/>
</dbReference>
<dbReference type="InterPro" id="IPR036271">
    <property type="entry name" value="Tet_transcr_reg_TetR-rel_C_sf"/>
</dbReference>
<dbReference type="SUPFAM" id="SSF46689">
    <property type="entry name" value="Homeodomain-like"/>
    <property type="match status" value="1"/>
</dbReference>
<dbReference type="PRINTS" id="PR00455">
    <property type="entry name" value="HTHTETR"/>
</dbReference>
<dbReference type="GO" id="GO:0000976">
    <property type="term" value="F:transcription cis-regulatory region binding"/>
    <property type="evidence" value="ECO:0007669"/>
    <property type="project" value="TreeGrafter"/>
</dbReference>
<dbReference type="EMBL" id="NTMR01000010">
    <property type="protein sequence ID" value="PBK04716.1"/>
    <property type="molecule type" value="Genomic_DNA"/>
</dbReference>
<evidence type="ECO:0000313" key="4">
    <source>
        <dbReference type="EMBL" id="PBK04716.1"/>
    </source>
</evidence>
<comment type="caution">
    <text evidence="4">The sequence shown here is derived from an EMBL/GenBank/DDBJ whole genome shotgun (WGS) entry which is preliminary data.</text>
</comment>
<evidence type="ECO:0000313" key="5">
    <source>
        <dbReference type="Proteomes" id="UP000242313"/>
    </source>
</evidence>
<name>A0A2A3MIU0_9PSED</name>
<gene>
    <name evidence="4" type="ORF">CNQ84_08840</name>
</gene>
<dbReference type="Pfam" id="PF16295">
    <property type="entry name" value="TetR_C_10"/>
    <property type="match status" value="1"/>
</dbReference>
<keyword evidence="5" id="KW-1185">Reference proteome</keyword>
<dbReference type="Proteomes" id="UP000242313">
    <property type="component" value="Unassembled WGS sequence"/>
</dbReference>
<reference evidence="4 5" key="1">
    <citation type="submission" date="2017-09" db="EMBL/GenBank/DDBJ databases">
        <title>Pseudomonas abyssi sp. nov. isolated from Abyssopelagic Water.</title>
        <authorList>
            <person name="Wei Y."/>
        </authorList>
    </citation>
    <scope>NUCLEOTIDE SEQUENCE [LARGE SCALE GENOMIC DNA]</scope>
    <source>
        <strain evidence="4 5">MT5</strain>
    </source>
</reference>
<dbReference type="InterPro" id="IPR001647">
    <property type="entry name" value="HTH_TetR"/>
</dbReference>